<reference evidence="3" key="1">
    <citation type="submission" date="2014-04" db="EMBL/GenBank/DDBJ databases">
        <title>Evolutionary Origins and Diversification of the Mycorrhizal Mutualists.</title>
        <authorList>
            <consortium name="DOE Joint Genome Institute"/>
            <consortium name="Mycorrhizal Genomics Consortium"/>
            <person name="Kohler A."/>
            <person name="Kuo A."/>
            <person name="Nagy L.G."/>
            <person name="Floudas D."/>
            <person name="Copeland A."/>
            <person name="Barry K.W."/>
            <person name="Cichocki N."/>
            <person name="Veneault-Fourrey C."/>
            <person name="LaButti K."/>
            <person name="Lindquist E.A."/>
            <person name="Lipzen A."/>
            <person name="Lundell T."/>
            <person name="Morin E."/>
            <person name="Murat C."/>
            <person name="Riley R."/>
            <person name="Ohm R."/>
            <person name="Sun H."/>
            <person name="Tunlid A."/>
            <person name="Henrissat B."/>
            <person name="Grigoriev I.V."/>
            <person name="Hibbett D.S."/>
            <person name="Martin F."/>
        </authorList>
    </citation>
    <scope>NUCLEOTIDE SEQUENCE [LARGE SCALE GENOMIC DNA]</scope>
    <source>
        <strain evidence="3">FD-334 SS-4</strain>
    </source>
</reference>
<dbReference type="EMBL" id="KN817611">
    <property type="protein sequence ID" value="KJA17014.1"/>
    <property type="molecule type" value="Genomic_DNA"/>
</dbReference>
<dbReference type="AlphaFoldDB" id="A0A0D2ND44"/>
<accession>A0A0D2ND44</accession>
<proteinExistence type="predicted"/>
<evidence type="ECO:0000256" key="1">
    <source>
        <dbReference type="SAM" id="MobiDB-lite"/>
    </source>
</evidence>
<feature type="region of interest" description="Disordered" evidence="1">
    <location>
        <begin position="74"/>
        <end position="93"/>
    </location>
</feature>
<organism evidence="2 3">
    <name type="scientific">Hypholoma sublateritium (strain FD-334 SS-4)</name>
    <dbReference type="NCBI Taxonomy" id="945553"/>
    <lineage>
        <taxon>Eukaryota</taxon>
        <taxon>Fungi</taxon>
        <taxon>Dikarya</taxon>
        <taxon>Basidiomycota</taxon>
        <taxon>Agaricomycotina</taxon>
        <taxon>Agaricomycetes</taxon>
        <taxon>Agaricomycetidae</taxon>
        <taxon>Agaricales</taxon>
        <taxon>Agaricineae</taxon>
        <taxon>Strophariaceae</taxon>
        <taxon>Hypholoma</taxon>
    </lineage>
</organism>
<evidence type="ECO:0000313" key="2">
    <source>
        <dbReference type="EMBL" id="KJA17014.1"/>
    </source>
</evidence>
<protein>
    <submittedName>
        <fullName evidence="2">Uncharacterized protein</fullName>
    </submittedName>
</protein>
<gene>
    <name evidence="2" type="ORF">HYPSUDRAFT_1045934</name>
</gene>
<feature type="compositionally biased region" description="Basic and acidic residues" evidence="1">
    <location>
        <begin position="74"/>
        <end position="92"/>
    </location>
</feature>
<dbReference type="Proteomes" id="UP000054270">
    <property type="component" value="Unassembled WGS sequence"/>
</dbReference>
<keyword evidence="3" id="KW-1185">Reference proteome</keyword>
<evidence type="ECO:0000313" key="3">
    <source>
        <dbReference type="Proteomes" id="UP000054270"/>
    </source>
</evidence>
<sequence length="119" mass="13532">MRTDECSYYLRCVQRLDFGDGPGGAVYQHQLNVIVRFISKNKPGNLDEIRNHDISHILRQIESESAPIETEILTDGKHGGARRGPVENHSDQGDMASYQEKIFVNPQDLQDDVQIHRMA</sequence>
<name>A0A0D2ND44_HYPSF</name>